<accession>A0A128FGK7</accession>
<dbReference type="AlphaFoldDB" id="A0A128FGK7"/>
<keyword evidence="3" id="KW-1185">Reference proteome</keyword>
<name>A0A128FGK7_9GAMM</name>
<reference evidence="3" key="1">
    <citation type="submission" date="2016-02" db="EMBL/GenBank/DDBJ databases">
        <authorList>
            <person name="Rodrigo-Torres Lidia"/>
            <person name="Arahal R.David."/>
        </authorList>
    </citation>
    <scope>NUCLEOTIDE SEQUENCE [LARGE SCALE GENOMIC DNA]</scope>
    <source>
        <strain evidence="3">CECT 8713</strain>
    </source>
</reference>
<sequence>MEVPEGVDAGWDHNPGKARAKQRDKFAKEKEKAFERVFSKQ</sequence>
<feature type="compositionally biased region" description="Basic and acidic residues" evidence="1">
    <location>
        <begin position="10"/>
        <end position="41"/>
    </location>
</feature>
<evidence type="ECO:0000313" key="2">
    <source>
        <dbReference type="EMBL" id="CZF85933.1"/>
    </source>
</evidence>
<protein>
    <submittedName>
        <fullName evidence="2">Uncharacterized protein</fullName>
    </submittedName>
</protein>
<organism evidence="2 3">
    <name type="scientific">Grimontia marina</name>
    <dbReference type="NCBI Taxonomy" id="646534"/>
    <lineage>
        <taxon>Bacteria</taxon>
        <taxon>Pseudomonadati</taxon>
        <taxon>Pseudomonadota</taxon>
        <taxon>Gammaproteobacteria</taxon>
        <taxon>Vibrionales</taxon>
        <taxon>Vibrionaceae</taxon>
        <taxon>Grimontia</taxon>
    </lineage>
</organism>
<feature type="region of interest" description="Disordered" evidence="1">
    <location>
        <begin position="1"/>
        <end position="41"/>
    </location>
</feature>
<dbReference type="Proteomes" id="UP000073601">
    <property type="component" value="Unassembled WGS sequence"/>
</dbReference>
<proteinExistence type="predicted"/>
<dbReference type="EMBL" id="FIZY01000047">
    <property type="protein sequence ID" value="CZF85933.1"/>
    <property type="molecule type" value="Genomic_DNA"/>
</dbReference>
<gene>
    <name evidence="2" type="ORF">GMA8713_03966</name>
</gene>
<dbReference type="RefSeq" id="WP_269747459.1">
    <property type="nucleotide sequence ID" value="NZ_CAWRCI010000047.1"/>
</dbReference>
<evidence type="ECO:0000256" key="1">
    <source>
        <dbReference type="SAM" id="MobiDB-lite"/>
    </source>
</evidence>
<evidence type="ECO:0000313" key="3">
    <source>
        <dbReference type="Proteomes" id="UP000073601"/>
    </source>
</evidence>